<name>A0A5C1A562_9BACT</name>
<evidence type="ECO:0000256" key="1">
    <source>
        <dbReference type="SAM" id="MobiDB-lite"/>
    </source>
</evidence>
<dbReference type="AlphaFoldDB" id="A0A5C1A562"/>
<gene>
    <name evidence="2" type="ORF">PX52LOC_01139</name>
</gene>
<protein>
    <submittedName>
        <fullName evidence="2">Uncharacterized protein</fullName>
    </submittedName>
</protein>
<proteinExistence type="predicted"/>
<sequence length="235" mass="25747">MPDSPPPTPTPKKDDAQRSLYGEYSSTSTYIFDPGVEWMPSGEPRPTDPEKLKTFRPMVPIQVRHPVRWRRVYARGEKVGSPPLMPSPRSSGRFEFVGGRATVTQPVGTLDGVSAKWVVEAELDFIENCDPEYYGGGLVLGGTPYSTESNLAMDNFPSPSPTDSSLHERASSARRGEAMGRRIDHARPDLGLLYTNGAYSENYFPNAFFDDTLVNGAEAVLPQPPPPTIPPPPTP</sequence>
<feature type="region of interest" description="Disordered" evidence="1">
    <location>
        <begin position="1"/>
        <end position="20"/>
    </location>
</feature>
<accession>A0A5C1A562</accession>
<dbReference type="Proteomes" id="UP000324974">
    <property type="component" value="Chromosome"/>
</dbReference>
<organism evidence="2 3">
    <name type="scientific">Limnoglobus roseus</name>
    <dbReference type="NCBI Taxonomy" id="2598579"/>
    <lineage>
        <taxon>Bacteria</taxon>
        <taxon>Pseudomonadati</taxon>
        <taxon>Planctomycetota</taxon>
        <taxon>Planctomycetia</taxon>
        <taxon>Gemmatales</taxon>
        <taxon>Gemmataceae</taxon>
        <taxon>Limnoglobus</taxon>
    </lineage>
</organism>
<keyword evidence="3" id="KW-1185">Reference proteome</keyword>
<dbReference type="EMBL" id="CP042425">
    <property type="protein sequence ID" value="QEL14269.1"/>
    <property type="molecule type" value="Genomic_DNA"/>
</dbReference>
<evidence type="ECO:0000313" key="3">
    <source>
        <dbReference type="Proteomes" id="UP000324974"/>
    </source>
</evidence>
<dbReference type="KEGG" id="lrs:PX52LOC_01139"/>
<evidence type="ECO:0000313" key="2">
    <source>
        <dbReference type="EMBL" id="QEL14269.1"/>
    </source>
</evidence>
<feature type="region of interest" description="Disordered" evidence="1">
    <location>
        <begin position="155"/>
        <end position="179"/>
    </location>
</feature>
<feature type="compositionally biased region" description="Pro residues" evidence="1">
    <location>
        <begin position="1"/>
        <end position="10"/>
    </location>
</feature>
<reference evidence="3" key="1">
    <citation type="submission" date="2019-08" db="EMBL/GenBank/DDBJ databases">
        <title>Limnoglobus roseus gen. nov., sp. nov., a novel freshwater planctomycete with a giant genome from the family Gemmataceae.</title>
        <authorList>
            <person name="Kulichevskaya I.S."/>
            <person name="Naumoff D.G."/>
            <person name="Miroshnikov K."/>
            <person name="Ivanova A."/>
            <person name="Philippov D.A."/>
            <person name="Hakobyan A."/>
            <person name="Rijpstra I.C."/>
            <person name="Sinninghe Damste J.S."/>
            <person name="Liesack W."/>
            <person name="Dedysh S.N."/>
        </authorList>
    </citation>
    <scope>NUCLEOTIDE SEQUENCE [LARGE SCALE GENOMIC DNA]</scope>
    <source>
        <strain evidence="3">PX52</strain>
    </source>
</reference>
<dbReference type="RefSeq" id="WP_149109172.1">
    <property type="nucleotide sequence ID" value="NZ_CP042425.1"/>
</dbReference>
<feature type="compositionally biased region" description="Basic and acidic residues" evidence="1">
    <location>
        <begin position="165"/>
        <end position="179"/>
    </location>
</feature>